<evidence type="ECO:0000313" key="3">
    <source>
        <dbReference type="EMBL" id="RPB28220.1"/>
    </source>
</evidence>
<feature type="compositionally biased region" description="Gly residues" evidence="2">
    <location>
        <begin position="16"/>
        <end position="28"/>
    </location>
</feature>
<dbReference type="InParanoid" id="A0A3N4LZJ0"/>
<dbReference type="Proteomes" id="UP000267821">
    <property type="component" value="Unassembled WGS sequence"/>
</dbReference>
<proteinExistence type="predicted"/>
<dbReference type="AlphaFoldDB" id="A0A3N4LZJ0"/>
<organism evidence="3 4">
    <name type="scientific">Terfezia boudieri ATCC MYA-4762</name>
    <dbReference type="NCBI Taxonomy" id="1051890"/>
    <lineage>
        <taxon>Eukaryota</taxon>
        <taxon>Fungi</taxon>
        <taxon>Dikarya</taxon>
        <taxon>Ascomycota</taxon>
        <taxon>Pezizomycotina</taxon>
        <taxon>Pezizomycetes</taxon>
        <taxon>Pezizales</taxon>
        <taxon>Pezizaceae</taxon>
        <taxon>Terfezia</taxon>
    </lineage>
</organism>
<evidence type="ECO:0000256" key="1">
    <source>
        <dbReference type="SAM" id="Coils"/>
    </source>
</evidence>
<dbReference type="EMBL" id="ML121529">
    <property type="protein sequence ID" value="RPB28220.1"/>
    <property type="molecule type" value="Genomic_DNA"/>
</dbReference>
<feature type="coiled-coil region" evidence="1">
    <location>
        <begin position="64"/>
        <end position="94"/>
    </location>
</feature>
<protein>
    <submittedName>
        <fullName evidence="3">Uncharacterized protein</fullName>
    </submittedName>
</protein>
<reference evidence="3 4" key="1">
    <citation type="journal article" date="2018" name="Nat. Ecol. Evol.">
        <title>Pezizomycetes genomes reveal the molecular basis of ectomycorrhizal truffle lifestyle.</title>
        <authorList>
            <person name="Murat C."/>
            <person name="Payen T."/>
            <person name="Noel B."/>
            <person name="Kuo A."/>
            <person name="Morin E."/>
            <person name="Chen J."/>
            <person name="Kohler A."/>
            <person name="Krizsan K."/>
            <person name="Balestrini R."/>
            <person name="Da Silva C."/>
            <person name="Montanini B."/>
            <person name="Hainaut M."/>
            <person name="Levati E."/>
            <person name="Barry K.W."/>
            <person name="Belfiori B."/>
            <person name="Cichocki N."/>
            <person name="Clum A."/>
            <person name="Dockter R.B."/>
            <person name="Fauchery L."/>
            <person name="Guy J."/>
            <person name="Iotti M."/>
            <person name="Le Tacon F."/>
            <person name="Lindquist E.A."/>
            <person name="Lipzen A."/>
            <person name="Malagnac F."/>
            <person name="Mello A."/>
            <person name="Molinier V."/>
            <person name="Miyauchi S."/>
            <person name="Poulain J."/>
            <person name="Riccioni C."/>
            <person name="Rubini A."/>
            <person name="Sitrit Y."/>
            <person name="Splivallo R."/>
            <person name="Traeger S."/>
            <person name="Wang M."/>
            <person name="Zifcakova L."/>
            <person name="Wipf D."/>
            <person name="Zambonelli A."/>
            <person name="Paolocci F."/>
            <person name="Nowrousian M."/>
            <person name="Ottonello S."/>
            <person name="Baldrian P."/>
            <person name="Spatafora J.W."/>
            <person name="Henrissat B."/>
            <person name="Nagy L.G."/>
            <person name="Aury J.M."/>
            <person name="Wincker P."/>
            <person name="Grigoriev I.V."/>
            <person name="Bonfante P."/>
            <person name="Martin F.M."/>
        </authorList>
    </citation>
    <scope>NUCLEOTIDE SEQUENCE [LARGE SCALE GENOMIC DNA]</scope>
    <source>
        <strain evidence="3 4">ATCC MYA-4762</strain>
    </source>
</reference>
<keyword evidence="4" id="KW-1185">Reference proteome</keyword>
<feature type="region of interest" description="Disordered" evidence="2">
    <location>
        <begin position="15"/>
        <end position="37"/>
    </location>
</feature>
<evidence type="ECO:0000256" key="2">
    <source>
        <dbReference type="SAM" id="MobiDB-lite"/>
    </source>
</evidence>
<sequence>MDKLRELTGFVQRFGGNSGGIGSGGGNVNNGSEDSSSIRRKELLEELPLTKRFLDQLHFPRLPRRQVEQTAKENEEKAAEALKLLQRVDELNQSIHN</sequence>
<name>A0A3N4LZJ0_9PEZI</name>
<evidence type="ECO:0000313" key="4">
    <source>
        <dbReference type="Proteomes" id="UP000267821"/>
    </source>
</evidence>
<accession>A0A3N4LZJ0</accession>
<keyword evidence="1" id="KW-0175">Coiled coil</keyword>
<gene>
    <name evidence="3" type="ORF">L211DRAFT_366043</name>
</gene>